<dbReference type="SUPFAM" id="SSF52777">
    <property type="entry name" value="CoA-dependent acyltransferases"/>
    <property type="match status" value="1"/>
</dbReference>
<keyword evidence="1" id="KW-0596">Phosphopantetheine</keyword>
<feature type="domain" description="Carrier" evidence="4">
    <location>
        <begin position="794"/>
        <end position="870"/>
    </location>
</feature>
<reference evidence="5" key="1">
    <citation type="submission" date="2019-07" db="EMBL/GenBank/DDBJ databases">
        <title>Hyphodiscus hymeniophilus genome sequencing and assembly.</title>
        <authorList>
            <person name="Kramer G."/>
            <person name="Nodwell J."/>
        </authorList>
    </citation>
    <scope>NUCLEOTIDE SEQUENCE</scope>
    <source>
        <strain evidence="5">ATCC 34498</strain>
    </source>
</reference>
<evidence type="ECO:0000256" key="2">
    <source>
        <dbReference type="ARBA" id="ARBA00022553"/>
    </source>
</evidence>
<dbReference type="OrthoDB" id="416786at2759"/>
<keyword evidence="3" id="KW-0436">Ligase</keyword>
<dbReference type="Gene3D" id="3.40.50.720">
    <property type="entry name" value="NAD(P)-binding Rossmann-like Domain"/>
    <property type="match status" value="1"/>
</dbReference>
<dbReference type="InterPro" id="IPR020845">
    <property type="entry name" value="AMP-binding_CS"/>
</dbReference>
<evidence type="ECO:0000256" key="3">
    <source>
        <dbReference type="ARBA" id="ARBA00022598"/>
    </source>
</evidence>
<dbReference type="SUPFAM" id="SSF56801">
    <property type="entry name" value="Acetyl-CoA synthetase-like"/>
    <property type="match status" value="1"/>
</dbReference>
<dbReference type="InterPro" id="IPR000873">
    <property type="entry name" value="AMP-dep_synth/lig_dom"/>
</dbReference>
<evidence type="ECO:0000256" key="1">
    <source>
        <dbReference type="ARBA" id="ARBA00022450"/>
    </source>
</evidence>
<dbReference type="GO" id="GO:0016874">
    <property type="term" value="F:ligase activity"/>
    <property type="evidence" value="ECO:0007669"/>
    <property type="project" value="UniProtKB-KW"/>
</dbReference>
<name>A0A9P6VHZ7_9HELO</name>
<dbReference type="PANTHER" id="PTHR44845:SF4">
    <property type="entry name" value="NONRIBOSOMAL PEPTIDE SYNTHASE INPA"/>
    <property type="match status" value="1"/>
</dbReference>
<dbReference type="InterPro" id="IPR036291">
    <property type="entry name" value="NAD(P)-bd_dom_sf"/>
</dbReference>
<dbReference type="Gene3D" id="3.30.559.30">
    <property type="entry name" value="Nonribosomal peptide synthetase, condensation domain"/>
    <property type="match status" value="1"/>
</dbReference>
<dbReference type="InterPro" id="IPR010071">
    <property type="entry name" value="AA_adenyl_dom"/>
</dbReference>
<evidence type="ECO:0000259" key="4">
    <source>
        <dbReference type="PROSITE" id="PS50075"/>
    </source>
</evidence>
<keyword evidence="2" id="KW-0597">Phosphoprotein</keyword>
<dbReference type="FunFam" id="3.40.50.12780:FF:000014">
    <property type="entry name" value="Nonribosomal peptide synthetase 1"/>
    <property type="match status" value="1"/>
</dbReference>
<dbReference type="Gene3D" id="3.40.50.12780">
    <property type="entry name" value="N-terminal domain of ligase-like"/>
    <property type="match status" value="1"/>
</dbReference>
<dbReference type="Proteomes" id="UP000785200">
    <property type="component" value="Unassembled WGS sequence"/>
</dbReference>
<accession>A0A9P6VHZ7</accession>
<proteinExistence type="predicted"/>
<dbReference type="InterPro" id="IPR013120">
    <property type="entry name" value="FAR_NAD-bd"/>
</dbReference>
<dbReference type="SUPFAM" id="SSF51735">
    <property type="entry name" value="NAD(P)-binding Rossmann-fold domains"/>
    <property type="match status" value="1"/>
</dbReference>
<dbReference type="PANTHER" id="PTHR44845">
    <property type="entry name" value="CARRIER DOMAIN-CONTAINING PROTEIN"/>
    <property type="match status" value="1"/>
</dbReference>
<dbReference type="Gene3D" id="1.10.1200.10">
    <property type="entry name" value="ACP-like"/>
    <property type="match status" value="1"/>
</dbReference>
<dbReference type="Gene3D" id="3.30.300.30">
    <property type="match status" value="1"/>
</dbReference>
<evidence type="ECO:0000313" key="5">
    <source>
        <dbReference type="EMBL" id="KAG0648067.1"/>
    </source>
</evidence>
<dbReference type="PIRSF" id="PIRSF001617">
    <property type="entry name" value="Alpha-AR"/>
    <property type="match status" value="1"/>
</dbReference>
<organism evidence="5 6">
    <name type="scientific">Hyphodiscus hymeniophilus</name>
    <dbReference type="NCBI Taxonomy" id="353542"/>
    <lineage>
        <taxon>Eukaryota</taxon>
        <taxon>Fungi</taxon>
        <taxon>Dikarya</taxon>
        <taxon>Ascomycota</taxon>
        <taxon>Pezizomycotina</taxon>
        <taxon>Leotiomycetes</taxon>
        <taxon>Helotiales</taxon>
        <taxon>Hyphodiscaceae</taxon>
        <taxon>Hyphodiscus</taxon>
    </lineage>
</organism>
<dbReference type="PROSITE" id="PS00455">
    <property type="entry name" value="AMP_BINDING"/>
    <property type="match status" value="1"/>
</dbReference>
<dbReference type="Pfam" id="PF00550">
    <property type="entry name" value="PP-binding"/>
    <property type="match status" value="1"/>
</dbReference>
<comment type="caution">
    <text evidence="5">The sequence shown here is derived from an EMBL/GenBank/DDBJ whole genome shotgun (WGS) entry which is preliminary data.</text>
</comment>
<dbReference type="FunFam" id="3.30.300.30:FF:000015">
    <property type="entry name" value="Nonribosomal peptide synthase SidD"/>
    <property type="match status" value="1"/>
</dbReference>
<dbReference type="Pfam" id="PF07993">
    <property type="entry name" value="NAD_binding_4"/>
    <property type="match status" value="1"/>
</dbReference>
<keyword evidence="6" id="KW-1185">Reference proteome</keyword>
<dbReference type="PROSITE" id="PS50075">
    <property type="entry name" value="CARRIER"/>
    <property type="match status" value="1"/>
</dbReference>
<feature type="non-terminal residue" evidence="5">
    <location>
        <position position="1"/>
    </location>
</feature>
<dbReference type="InterPro" id="IPR042099">
    <property type="entry name" value="ANL_N_sf"/>
</dbReference>
<protein>
    <submittedName>
        <fullName evidence="5">Nonribosomal peptide synthase</fullName>
    </submittedName>
</protein>
<dbReference type="Pfam" id="PF00501">
    <property type="entry name" value="AMP-binding"/>
    <property type="match status" value="1"/>
</dbReference>
<gene>
    <name evidence="5" type="ORF">D0Z07_5733</name>
</gene>
<dbReference type="InterPro" id="IPR009081">
    <property type="entry name" value="PP-bd_ACP"/>
</dbReference>
<dbReference type="NCBIfam" id="TIGR01733">
    <property type="entry name" value="AA-adenyl-dom"/>
    <property type="match status" value="1"/>
</dbReference>
<dbReference type="InterPro" id="IPR045851">
    <property type="entry name" value="AMP-bd_C_sf"/>
</dbReference>
<dbReference type="CDD" id="cd05918">
    <property type="entry name" value="A_NRPS_SidN3_like"/>
    <property type="match status" value="1"/>
</dbReference>
<dbReference type="InterPro" id="IPR036736">
    <property type="entry name" value="ACP-like_sf"/>
</dbReference>
<dbReference type="SUPFAM" id="SSF47336">
    <property type="entry name" value="ACP-like"/>
    <property type="match status" value="1"/>
</dbReference>
<evidence type="ECO:0000313" key="6">
    <source>
        <dbReference type="Proteomes" id="UP000785200"/>
    </source>
</evidence>
<dbReference type="EMBL" id="VNKQ01000011">
    <property type="protein sequence ID" value="KAG0648067.1"/>
    <property type="molecule type" value="Genomic_DNA"/>
</dbReference>
<sequence>MSLFPSLDTRPTTGEDWQSTEVLIRKSVHLDSFQKNHRLTALTVFKSAWALLLQCYTGDNSISYACLTPKPNSDSNLRSSCDGSICQIDFEPSDTVLSLMQKFQTTAAPSQNLQPPTFLVRSSIVKQSSTLSCDTAVRFRDLRQDYLNTTLGSHSILQNDDSDKASFHGIKIILDVEIGKSGTIANLQYLGSRFSTIAATNVAHTLTKIVKCILKDASAPVTSLEILSVRDSDQLRSWNADLPEKENVCVHDLVLEHVKTCPASPAIVSWDGNMTYSQLDKASASLAGHLVDLGVTSEALVPVCFNKSMWAIVTMLAILRAGGAFVPLDPTHPKDRLEGIISKVKAKLLVGSPETIDLFRDSKIKTLAVCPKLFGSFDAPRQFLPIKVKTYNIAFVLFTSGSTGNPKGIMQEHASVSTSSLAHGKAMNVKSTSRVLQYAAYTFDVSMMDIFTTLIYGGCICVPSEEDRMSNIAGIINKMEVNWALLTPSIAGLIVPEEVPCLQTLALGGEAVTRENVTRWADKVQLFNCYGPAECAACAIQLIDSCSMKAAVIGRAFGCGLCWVVCQTNHDRLMPIGAVGELLVEGPTLARSYLDDMEKTRVGFIKSPTWPAEIAGTRTRRLYKTGDLVRYNSDGSLDFVGRKDLQVKIRGQRVEISEVEHHLSIFPRLSLAVVANPKSGAYAKSLVAIIQLQQGAGDKRPEKGTFCLVEQSRLAEWPSFNVSDLASSLKSKLPSYMIPSHWFVVEKIPLSISGKIDRKAADQWLASLSRQIESAVPRDIVSQAKVSRNDIISLKISSKLTTLVNPDADKDSSKFLGRDFFLHTLGLDSIQIISLITFIKREFGVKLVVGTLLRPTATIRSVVQRIEEVQGQGSQLVAEKSADIMTEFERYKIEMVGRLWGQGSSLQNVFLTGSTGFVGSQILFELCARTEIRKIMLHVRASSAEDGLERVKKTAKLAGWWSGSFLGKLEVWTGDLSQPRLGLHQNHWDCLVGNAPLLRRIHSVIHSGATVRWDMDFSTLRAANVESTLDILKLMDETPSIQKFVYISGGYHGTVDMQRNAAKDVVIATGYAQTKYLSQLLIQEYCQSRSHRQTRVSIVKPSYIIGTIEDGIANIDDFLWRLIASCIHIGAFNEADLAGWIYISDVGHVATKIVECWDMINKTPSDPHVDITEGILVREFWSILINDFGYSLVPMKQEPWLAAIFSDIEARSESHPLWPLVDSLEKDQGRIGLTLDQMPDVGHVSSDNSRVKAAIRRNVRHLREIGFLPQQCNGQALNTRGKAKAFTRSRRVATGNGRIET</sequence>